<dbReference type="EMBL" id="AUNC01000072">
    <property type="protein sequence ID" value="KEO50462.1"/>
    <property type="molecule type" value="Genomic_DNA"/>
</dbReference>
<dbReference type="Proteomes" id="UP000027463">
    <property type="component" value="Unassembled WGS sequence"/>
</dbReference>
<name>A0ABR4TIV8_9PROT</name>
<protein>
    <submittedName>
        <fullName evidence="1">Uncharacterized protein</fullName>
    </submittedName>
</protein>
<gene>
    <name evidence="1" type="ORF">SMB34_10890</name>
</gene>
<accession>A0ABR4TIV8</accession>
<evidence type="ECO:0000313" key="2">
    <source>
        <dbReference type="Proteomes" id="UP000027463"/>
    </source>
</evidence>
<organism evidence="1 2">
    <name type="scientific">Thalassospira permensis NBRC 106175</name>
    <dbReference type="NCBI Taxonomy" id="1353532"/>
    <lineage>
        <taxon>Bacteria</taxon>
        <taxon>Pseudomonadati</taxon>
        <taxon>Pseudomonadota</taxon>
        <taxon>Alphaproteobacteria</taxon>
        <taxon>Rhodospirillales</taxon>
        <taxon>Thalassospiraceae</taxon>
        <taxon>Thalassospira</taxon>
    </lineage>
</organism>
<evidence type="ECO:0000313" key="1">
    <source>
        <dbReference type="EMBL" id="KEO50462.1"/>
    </source>
</evidence>
<comment type="caution">
    <text evidence="1">The sequence shown here is derived from an EMBL/GenBank/DDBJ whole genome shotgun (WGS) entry which is preliminary data.</text>
</comment>
<proteinExistence type="predicted"/>
<reference evidence="1 2" key="1">
    <citation type="submission" date="2013-07" db="EMBL/GenBank/DDBJ databases">
        <title>Thalassospira permensis NBRC 106175 Genome Sequencing.</title>
        <authorList>
            <person name="Lai Q."/>
            <person name="Shao Z."/>
        </authorList>
    </citation>
    <scope>NUCLEOTIDE SEQUENCE [LARGE SCALE GENOMIC DNA]</scope>
    <source>
        <strain evidence="1 2">NBRC 106175</strain>
    </source>
</reference>
<sequence length="36" mass="4285">MKEVIRMQWQRHRHGYGQGGGWRSLYGGILPEEQEN</sequence>
<keyword evidence="2" id="KW-1185">Reference proteome</keyword>